<dbReference type="Proteomes" id="UP000037023">
    <property type="component" value="Unassembled WGS sequence"/>
</dbReference>
<feature type="transmembrane region" description="Helical" evidence="2">
    <location>
        <begin position="41"/>
        <end position="66"/>
    </location>
</feature>
<evidence type="ECO:0000313" key="4">
    <source>
        <dbReference type="Proteomes" id="UP000037023"/>
    </source>
</evidence>
<dbReference type="AlphaFoldDB" id="A0A0L8K280"/>
<proteinExistence type="predicted"/>
<feature type="transmembrane region" description="Helical" evidence="2">
    <location>
        <begin position="14"/>
        <end position="35"/>
    </location>
</feature>
<dbReference type="OrthoDB" id="4142891at2"/>
<evidence type="ECO:0000313" key="3">
    <source>
        <dbReference type="EMBL" id="KOG20006.1"/>
    </source>
</evidence>
<dbReference type="RefSeq" id="WP_033202927.1">
    <property type="nucleotide sequence ID" value="NZ_LGUP01000316.1"/>
</dbReference>
<dbReference type="PATRIC" id="fig|1938.6.peg.5205"/>
<feature type="compositionally biased region" description="Polar residues" evidence="1">
    <location>
        <begin position="241"/>
        <end position="262"/>
    </location>
</feature>
<keyword evidence="2" id="KW-0812">Transmembrane</keyword>
<reference evidence="3 4" key="1">
    <citation type="submission" date="2015-06" db="EMBL/GenBank/DDBJ databases">
        <authorList>
            <person name="Hoefler B.C."/>
            <person name="Straight P.D."/>
        </authorList>
    </citation>
    <scope>NUCLEOTIDE SEQUENCE [LARGE SCALE GENOMIC DNA]</scope>
    <source>
        <strain evidence="3 4">NRRL 3427</strain>
    </source>
</reference>
<evidence type="ECO:0000256" key="2">
    <source>
        <dbReference type="SAM" id="Phobius"/>
    </source>
</evidence>
<protein>
    <submittedName>
        <fullName evidence="3">Conjugal transfer protein</fullName>
    </submittedName>
</protein>
<feature type="compositionally biased region" description="Basic and acidic residues" evidence="1">
    <location>
        <begin position="362"/>
        <end position="382"/>
    </location>
</feature>
<keyword evidence="2" id="KW-1133">Transmembrane helix</keyword>
<comment type="caution">
    <text evidence="3">The sequence shown here is derived from an EMBL/GenBank/DDBJ whole genome shotgun (WGS) entry which is preliminary data.</text>
</comment>
<evidence type="ECO:0000256" key="1">
    <source>
        <dbReference type="SAM" id="MobiDB-lite"/>
    </source>
</evidence>
<name>A0A0L8K280_STRVR</name>
<organism evidence="3 4">
    <name type="scientific">Streptomyces viridochromogenes</name>
    <dbReference type="NCBI Taxonomy" id="1938"/>
    <lineage>
        <taxon>Bacteria</taxon>
        <taxon>Bacillati</taxon>
        <taxon>Actinomycetota</taxon>
        <taxon>Actinomycetes</taxon>
        <taxon>Kitasatosporales</taxon>
        <taxon>Streptomycetaceae</taxon>
        <taxon>Streptomyces</taxon>
    </lineage>
</organism>
<dbReference type="EMBL" id="LGUP01000316">
    <property type="protein sequence ID" value="KOG20006.1"/>
    <property type="molecule type" value="Genomic_DNA"/>
</dbReference>
<accession>A0A0L8K280</accession>
<sequence>MSVTGKPLRRAQKVVLGAAFVPMLGTGVAGGYGTYTNIKAVFGAGTAVGAVAAGEGATAVLAIVLLGLTMLGQSSPKVIRAGLWALPAAASAMSATAAKTPGEMVIYALTPMGMTASAEGAAFLARRIVVYRDGRDAEAEAHAADVVQALAYHRARAANHPDEKVRRKSELESWKLARKVGAGDIVLGTRLVDVQREHVTEGADAALADMFGVATAPALTARPVDEPVDVVVELDIDRSTGSIHSTNAEESTQISMERSTSDLPVPALEPGPVKRSPYDLLQLEESTRPAPAESTGRGPKRVDAADQSTPPKRVTHRVPDAAKSTQPRRTKDELLAQARRLTESWSVEQLTADGIRKALRTSPEKGRWLRDTLKGERGEAAA</sequence>
<gene>
    <name evidence="3" type="ORF">ADK34_24180</name>
</gene>
<feature type="region of interest" description="Disordered" evidence="1">
    <location>
        <begin position="241"/>
        <end position="333"/>
    </location>
</feature>
<feature type="region of interest" description="Disordered" evidence="1">
    <location>
        <begin position="361"/>
        <end position="382"/>
    </location>
</feature>
<keyword evidence="2" id="KW-0472">Membrane</keyword>